<accession>A0A0D3JCL5</accession>
<dbReference type="STRING" id="2903.R1DA35"/>
<dbReference type="RefSeq" id="XP_005773679.1">
    <property type="nucleotide sequence ID" value="XM_005773622.1"/>
</dbReference>
<dbReference type="GeneID" id="17266807"/>
<feature type="chain" id="PRO_5044053562" description="AB hydrolase-1 domain-containing protein" evidence="1">
    <location>
        <begin position="18"/>
        <end position="277"/>
    </location>
</feature>
<reference evidence="2" key="2">
    <citation type="submission" date="2024-10" db="UniProtKB">
        <authorList>
            <consortium name="EnsemblProtists"/>
        </authorList>
    </citation>
    <scope>IDENTIFICATION</scope>
</reference>
<evidence type="ECO:0008006" key="4">
    <source>
        <dbReference type="Google" id="ProtNLM"/>
    </source>
</evidence>
<dbReference type="InterPro" id="IPR029058">
    <property type="entry name" value="AB_hydrolase_fold"/>
</dbReference>
<evidence type="ECO:0000256" key="1">
    <source>
        <dbReference type="SAM" id="SignalP"/>
    </source>
</evidence>
<evidence type="ECO:0000313" key="2">
    <source>
        <dbReference type="EnsemblProtists" id="EOD21250"/>
    </source>
</evidence>
<evidence type="ECO:0000313" key="3">
    <source>
        <dbReference type="Proteomes" id="UP000013827"/>
    </source>
</evidence>
<dbReference type="SUPFAM" id="SSF53474">
    <property type="entry name" value="alpha/beta-Hydrolases"/>
    <property type="match status" value="1"/>
</dbReference>
<dbReference type="KEGG" id="ehx:EMIHUDRAFT_465074"/>
<organism evidence="2 3">
    <name type="scientific">Emiliania huxleyi (strain CCMP1516)</name>
    <dbReference type="NCBI Taxonomy" id="280463"/>
    <lineage>
        <taxon>Eukaryota</taxon>
        <taxon>Haptista</taxon>
        <taxon>Haptophyta</taxon>
        <taxon>Prymnesiophyceae</taxon>
        <taxon>Isochrysidales</taxon>
        <taxon>Noelaerhabdaceae</taxon>
        <taxon>Emiliania</taxon>
    </lineage>
</organism>
<dbReference type="RefSeq" id="XP_005763799.1">
    <property type="nucleotide sequence ID" value="XM_005763742.1"/>
</dbReference>
<dbReference type="EnsemblProtists" id="EOD21250">
    <property type="protein sequence ID" value="EOD21250"/>
    <property type="gene ID" value="EMIHUDRAFT_469842"/>
</dbReference>
<proteinExistence type="predicted"/>
<dbReference type="EnsemblProtists" id="EOD11370">
    <property type="protein sequence ID" value="EOD11370"/>
    <property type="gene ID" value="EMIHUDRAFT_465074"/>
</dbReference>
<keyword evidence="1" id="KW-0732">Signal</keyword>
<dbReference type="HOGENOM" id="CLU_081870_0_0_1"/>
<reference evidence="3" key="1">
    <citation type="journal article" date="2013" name="Nature">
        <title>Pan genome of the phytoplankton Emiliania underpins its global distribution.</title>
        <authorList>
            <person name="Read B.A."/>
            <person name="Kegel J."/>
            <person name="Klute M.J."/>
            <person name="Kuo A."/>
            <person name="Lefebvre S.C."/>
            <person name="Maumus F."/>
            <person name="Mayer C."/>
            <person name="Miller J."/>
            <person name="Monier A."/>
            <person name="Salamov A."/>
            <person name="Young J."/>
            <person name="Aguilar M."/>
            <person name="Claverie J.M."/>
            <person name="Frickenhaus S."/>
            <person name="Gonzalez K."/>
            <person name="Herman E.K."/>
            <person name="Lin Y.C."/>
            <person name="Napier J."/>
            <person name="Ogata H."/>
            <person name="Sarno A.F."/>
            <person name="Shmutz J."/>
            <person name="Schroeder D."/>
            <person name="de Vargas C."/>
            <person name="Verret F."/>
            <person name="von Dassow P."/>
            <person name="Valentin K."/>
            <person name="Van de Peer Y."/>
            <person name="Wheeler G."/>
            <person name="Dacks J.B."/>
            <person name="Delwiche C.F."/>
            <person name="Dyhrman S.T."/>
            <person name="Glockner G."/>
            <person name="John U."/>
            <person name="Richards T."/>
            <person name="Worden A.Z."/>
            <person name="Zhang X."/>
            <person name="Grigoriev I.V."/>
            <person name="Allen A.E."/>
            <person name="Bidle K."/>
            <person name="Borodovsky M."/>
            <person name="Bowler C."/>
            <person name="Brownlee C."/>
            <person name="Cock J.M."/>
            <person name="Elias M."/>
            <person name="Gladyshev V.N."/>
            <person name="Groth M."/>
            <person name="Guda C."/>
            <person name="Hadaegh A."/>
            <person name="Iglesias-Rodriguez M.D."/>
            <person name="Jenkins J."/>
            <person name="Jones B.M."/>
            <person name="Lawson T."/>
            <person name="Leese F."/>
            <person name="Lindquist E."/>
            <person name="Lobanov A."/>
            <person name="Lomsadze A."/>
            <person name="Malik S.B."/>
            <person name="Marsh M.E."/>
            <person name="Mackinder L."/>
            <person name="Mock T."/>
            <person name="Mueller-Roeber B."/>
            <person name="Pagarete A."/>
            <person name="Parker M."/>
            <person name="Probert I."/>
            <person name="Quesneville H."/>
            <person name="Raines C."/>
            <person name="Rensing S.A."/>
            <person name="Riano-Pachon D.M."/>
            <person name="Richier S."/>
            <person name="Rokitta S."/>
            <person name="Shiraiwa Y."/>
            <person name="Soanes D.M."/>
            <person name="van der Giezen M."/>
            <person name="Wahlund T.M."/>
            <person name="Williams B."/>
            <person name="Wilson W."/>
            <person name="Wolfe G."/>
            <person name="Wurch L.L."/>
        </authorList>
    </citation>
    <scope>NUCLEOTIDE SEQUENCE</scope>
</reference>
<sequence length="277" mass="29117">MPLHTLASALLAATTSAVSPALPIDVIRTRLLNYNGFTYTSSVVPASAASPALPPVVLLPPIGVGIDRTFCGRLLEAWAVASPSATLHAIDVIGMGDSSPKPRMKRRLLGGWEEPPRTPREWAEQVVAYITEEVGEPCVVVGQSNLCTVALEAAALDPEAVKGVVLLGPPAVEALSLDKSPEAIAKVWRIVGSPVGAALFRFARRKPFLASFSKKNLFADPALVDDDYLDVCAAGAADAATRHAVFSFVAGTWRQDYRPLLAALATPTLVLSGSDVG</sequence>
<dbReference type="Proteomes" id="UP000013827">
    <property type="component" value="Unassembled WGS sequence"/>
</dbReference>
<feature type="signal peptide" evidence="1">
    <location>
        <begin position="1"/>
        <end position="17"/>
    </location>
</feature>
<dbReference type="AlphaFoldDB" id="A0A0D3JCL5"/>
<protein>
    <recommendedName>
        <fullName evidence="4">AB hydrolase-1 domain-containing protein</fullName>
    </recommendedName>
</protein>
<dbReference type="GeneID" id="17257537"/>
<dbReference type="PANTHER" id="PTHR46438:SF2">
    <property type="entry name" value="ALPHA_BETA-HYDROLASES SUPERFAMILY PROTEIN"/>
    <property type="match status" value="1"/>
</dbReference>
<dbReference type="PANTHER" id="PTHR46438">
    <property type="entry name" value="ALPHA/BETA-HYDROLASES SUPERFAMILY PROTEIN"/>
    <property type="match status" value="1"/>
</dbReference>
<keyword evidence="3" id="KW-1185">Reference proteome</keyword>
<dbReference type="KEGG" id="ehx:EMIHUDRAFT_469842"/>
<name>A0A0D3JCL5_EMIH1</name>
<dbReference type="Gene3D" id="3.40.50.1820">
    <property type="entry name" value="alpha/beta hydrolase"/>
    <property type="match status" value="1"/>
</dbReference>
<dbReference type="PaxDb" id="2903-EOD11370"/>